<sequence length="82" mass="9384">MKATKKMKNFLIEVECDGDIDVEGMKELLKDMMDNQVNCTEMAISVSEKQSKFAFHYKELSRNRLITGGLCKIVTCILMMTN</sequence>
<proteinExistence type="predicted"/>
<protein>
    <submittedName>
        <fullName evidence="1">Uncharacterized protein</fullName>
    </submittedName>
</protein>
<evidence type="ECO:0000313" key="1">
    <source>
        <dbReference type="EMBL" id="DAD82970.1"/>
    </source>
</evidence>
<accession>A0A8S5ML76</accession>
<dbReference type="EMBL" id="BK014925">
    <property type="protein sequence ID" value="DAD82970.1"/>
    <property type="molecule type" value="Genomic_DNA"/>
</dbReference>
<organism evidence="1">
    <name type="scientific">Siphoviridae sp. ctXZx16</name>
    <dbReference type="NCBI Taxonomy" id="2826371"/>
    <lineage>
        <taxon>Viruses</taxon>
        <taxon>Duplodnaviria</taxon>
        <taxon>Heunggongvirae</taxon>
        <taxon>Uroviricota</taxon>
        <taxon>Caudoviricetes</taxon>
    </lineage>
</organism>
<reference evidence="1" key="1">
    <citation type="journal article" date="2021" name="Proc. Natl. Acad. Sci. U.S.A.">
        <title>A Catalog of Tens of Thousands of Viruses from Human Metagenomes Reveals Hidden Associations with Chronic Diseases.</title>
        <authorList>
            <person name="Tisza M.J."/>
            <person name="Buck C.B."/>
        </authorList>
    </citation>
    <scope>NUCLEOTIDE SEQUENCE</scope>
    <source>
        <strain evidence="1">CtXZx16</strain>
    </source>
</reference>
<name>A0A8S5ML76_9CAUD</name>